<accession>A0AAP0BE52</accession>
<dbReference type="AlphaFoldDB" id="A0AAP0BE52"/>
<reference evidence="1 2" key="1">
    <citation type="journal article" date="2022" name="Nat. Plants">
        <title>Genomes of leafy and leafless Platanthera orchids illuminate the evolution of mycoheterotrophy.</title>
        <authorList>
            <person name="Li M.H."/>
            <person name="Liu K.W."/>
            <person name="Li Z."/>
            <person name="Lu H.C."/>
            <person name="Ye Q.L."/>
            <person name="Zhang D."/>
            <person name="Wang J.Y."/>
            <person name="Li Y.F."/>
            <person name="Zhong Z.M."/>
            <person name="Liu X."/>
            <person name="Yu X."/>
            <person name="Liu D.K."/>
            <person name="Tu X.D."/>
            <person name="Liu B."/>
            <person name="Hao Y."/>
            <person name="Liao X.Y."/>
            <person name="Jiang Y.T."/>
            <person name="Sun W.H."/>
            <person name="Chen J."/>
            <person name="Chen Y.Q."/>
            <person name="Ai Y."/>
            <person name="Zhai J.W."/>
            <person name="Wu S.S."/>
            <person name="Zhou Z."/>
            <person name="Hsiao Y.Y."/>
            <person name="Wu W.L."/>
            <person name="Chen Y.Y."/>
            <person name="Lin Y.F."/>
            <person name="Hsu J.L."/>
            <person name="Li C.Y."/>
            <person name="Wang Z.W."/>
            <person name="Zhao X."/>
            <person name="Zhong W.Y."/>
            <person name="Ma X.K."/>
            <person name="Ma L."/>
            <person name="Huang J."/>
            <person name="Chen G.Z."/>
            <person name="Huang M.Z."/>
            <person name="Huang L."/>
            <person name="Peng D.H."/>
            <person name="Luo Y.B."/>
            <person name="Zou S.Q."/>
            <person name="Chen S.P."/>
            <person name="Lan S."/>
            <person name="Tsai W.C."/>
            <person name="Van de Peer Y."/>
            <person name="Liu Z.J."/>
        </authorList>
    </citation>
    <scope>NUCLEOTIDE SEQUENCE [LARGE SCALE GENOMIC DNA]</scope>
    <source>
        <strain evidence="1">Lor287</strain>
    </source>
</reference>
<dbReference type="Proteomes" id="UP001418222">
    <property type="component" value="Unassembled WGS sequence"/>
</dbReference>
<proteinExistence type="predicted"/>
<gene>
    <name evidence="1" type="ORF">KSP39_PZI012499</name>
</gene>
<protein>
    <submittedName>
        <fullName evidence="1">Uncharacterized protein</fullName>
    </submittedName>
</protein>
<name>A0AAP0BE52_9ASPA</name>
<evidence type="ECO:0000313" key="2">
    <source>
        <dbReference type="Proteomes" id="UP001418222"/>
    </source>
</evidence>
<dbReference type="EMBL" id="JBBWWQ010000010">
    <property type="protein sequence ID" value="KAK8936604.1"/>
    <property type="molecule type" value="Genomic_DNA"/>
</dbReference>
<keyword evidence="2" id="KW-1185">Reference proteome</keyword>
<sequence>MANVGANTNGSCFFICTEKNISAQKSSNLHLVEHRRLSPSPTAASSLAWLDLHLEPYR</sequence>
<organism evidence="1 2">
    <name type="scientific">Platanthera zijinensis</name>
    <dbReference type="NCBI Taxonomy" id="2320716"/>
    <lineage>
        <taxon>Eukaryota</taxon>
        <taxon>Viridiplantae</taxon>
        <taxon>Streptophyta</taxon>
        <taxon>Embryophyta</taxon>
        <taxon>Tracheophyta</taxon>
        <taxon>Spermatophyta</taxon>
        <taxon>Magnoliopsida</taxon>
        <taxon>Liliopsida</taxon>
        <taxon>Asparagales</taxon>
        <taxon>Orchidaceae</taxon>
        <taxon>Orchidoideae</taxon>
        <taxon>Orchideae</taxon>
        <taxon>Orchidinae</taxon>
        <taxon>Platanthera</taxon>
    </lineage>
</organism>
<evidence type="ECO:0000313" key="1">
    <source>
        <dbReference type="EMBL" id="KAK8936604.1"/>
    </source>
</evidence>
<comment type="caution">
    <text evidence="1">The sequence shown here is derived from an EMBL/GenBank/DDBJ whole genome shotgun (WGS) entry which is preliminary data.</text>
</comment>